<protein>
    <recommendedName>
        <fullName evidence="1">DUF6436 domain-containing protein</fullName>
    </recommendedName>
</protein>
<organism evidence="2 3">
    <name type="scientific">Aliiglaciecola lipolytica E3</name>
    <dbReference type="NCBI Taxonomy" id="1127673"/>
    <lineage>
        <taxon>Bacteria</taxon>
        <taxon>Pseudomonadati</taxon>
        <taxon>Pseudomonadota</taxon>
        <taxon>Gammaproteobacteria</taxon>
        <taxon>Alteromonadales</taxon>
        <taxon>Alteromonadaceae</taxon>
        <taxon>Aliiglaciecola</taxon>
    </lineage>
</organism>
<dbReference type="Pfam" id="PF20029">
    <property type="entry name" value="DUF6436"/>
    <property type="match status" value="1"/>
</dbReference>
<dbReference type="EMBL" id="BAEN01000076">
    <property type="protein sequence ID" value="GAC16984.1"/>
    <property type="molecule type" value="Genomic_DNA"/>
</dbReference>
<gene>
    <name evidence="2" type="ORF">GLIP_4373</name>
</gene>
<dbReference type="RefSeq" id="WP_008846786.1">
    <property type="nucleotide sequence ID" value="NZ_BAEN01000076.1"/>
</dbReference>
<reference evidence="2 3" key="1">
    <citation type="journal article" date="2017" name="Antonie Van Leeuwenhoek">
        <title>Rhizobium rhizosphaerae sp. nov., a novel species isolated from rice rhizosphere.</title>
        <authorList>
            <person name="Zhao J.J."/>
            <person name="Zhang J."/>
            <person name="Zhang R.J."/>
            <person name="Zhang C.W."/>
            <person name="Yin H.Q."/>
            <person name="Zhang X.X."/>
        </authorList>
    </citation>
    <scope>NUCLEOTIDE SEQUENCE [LARGE SCALE GENOMIC DNA]</scope>
    <source>
        <strain evidence="2 3">E3</strain>
    </source>
</reference>
<keyword evidence="3" id="KW-1185">Reference proteome</keyword>
<dbReference type="OrthoDB" id="8897581at2"/>
<dbReference type="InterPro" id="IPR045494">
    <property type="entry name" value="DUF6436"/>
</dbReference>
<dbReference type="AlphaFoldDB" id="K6X8P1"/>
<proteinExistence type="predicted"/>
<evidence type="ECO:0000259" key="1">
    <source>
        <dbReference type="Pfam" id="PF20029"/>
    </source>
</evidence>
<feature type="domain" description="DUF6436" evidence="1">
    <location>
        <begin position="44"/>
        <end position="173"/>
    </location>
</feature>
<evidence type="ECO:0000313" key="2">
    <source>
        <dbReference type="EMBL" id="GAC16984.1"/>
    </source>
</evidence>
<accession>K6X8P1</accession>
<comment type="caution">
    <text evidence="2">The sequence shown here is derived from an EMBL/GenBank/DDBJ whole genome shotgun (WGS) entry which is preliminary data.</text>
</comment>
<dbReference type="Proteomes" id="UP000006334">
    <property type="component" value="Unassembled WGS sequence"/>
</dbReference>
<name>K6X8P1_9ALTE</name>
<dbReference type="STRING" id="1127673.GLIP_4373"/>
<evidence type="ECO:0000313" key="3">
    <source>
        <dbReference type="Proteomes" id="UP000006334"/>
    </source>
</evidence>
<dbReference type="eggNOG" id="COG0526">
    <property type="taxonomic scope" value="Bacteria"/>
</dbReference>
<sequence>MPIKLTLAVMLWVGASIFALLYIAQSKVSNFDPEQRLLTASMTQDFDEEVKATFSELQNSLNKTVFHLNSEDCYCSKLSETHIRKLNSTFKQSGYEVKTIDPLKTNQIKKVIPSYPAIIIFDEQGNLGYLGPYSTGYLCGASNSLIEPIANTIVANKHMGATVIADGEGCYCQI</sequence>